<protein>
    <submittedName>
        <fullName evidence="1">Uncharacterized protein</fullName>
    </submittedName>
</protein>
<keyword evidence="2" id="KW-1185">Reference proteome</keyword>
<dbReference type="KEGG" id="thel:IG193_07605"/>
<evidence type="ECO:0000313" key="1">
    <source>
        <dbReference type="EMBL" id="QOJ78614.1"/>
    </source>
</evidence>
<dbReference type="EMBL" id="CP062310">
    <property type="protein sequence ID" value="QOJ78614.1"/>
    <property type="molecule type" value="Genomic_DNA"/>
</dbReference>
<accession>A0A7L9FI64</accession>
<evidence type="ECO:0000313" key="2">
    <source>
        <dbReference type="Proteomes" id="UP000594121"/>
    </source>
</evidence>
<gene>
    <name evidence="1" type="ORF">IG193_07605</name>
</gene>
<proteinExistence type="predicted"/>
<dbReference type="RefSeq" id="WP_192818586.1">
    <property type="nucleotide sequence ID" value="NZ_CP062310.1"/>
</dbReference>
<dbReference type="GeneID" id="59149751"/>
<dbReference type="Proteomes" id="UP000594121">
    <property type="component" value="Chromosome"/>
</dbReference>
<name>A0A7L9FI64_9CREN</name>
<reference evidence="1 2" key="1">
    <citation type="submission" date="2020-10" db="EMBL/GenBank/DDBJ databases">
        <title>Thermofilum lucidum 3507LT sp. nov. a novel member of Thermofilaceae family isolated from Chile hot spring, and proposal of description order Thermofilales.</title>
        <authorList>
            <person name="Zayulina K.S."/>
            <person name="Elcheninov A.G."/>
            <person name="Toshchakov S.V."/>
            <person name="Kublanov I.V."/>
        </authorList>
    </citation>
    <scope>NUCLEOTIDE SEQUENCE [LARGE SCALE GENOMIC DNA]</scope>
    <source>
        <strain evidence="1 2">3507LT</strain>
    </source>
</reference>
<dbReference type="AlphaFoldDB" id="A0A7L9FI64"/>
<dbReference type="InParanoid" id="A0A7L9FI64"/>
<organism evidence="1 2">
    <name type="scientific">Infirmifilum lucidum</name>
    <dbReference type="NCBI Taxonomy" id="2776706"/>
    <lineage>
        <taxon>Archaea</taxon>
        <taxon>Thermoproteota</taxon>
        <taxon>Thermoprotei</taxon>
        <taxon>Thermofilales</taxon>
        <taxon>Thermofilaceae</taxon>
        <taxon>Infirmifilum</taxon>
    </lineage>
</organism>
<sequence length="656" mass="71127">MPPRPTPPILLLLLVASVSFALVVLTNIAVLTVVARQAPLTKYQGWDTGNLSYGVKGASATWATDSGLNATIVWLRIMTGQWFNATFNPALYGVPQIPVEAWLEYEAITGSYASCLNLTLHLNSTTQVVVVNGRVVQATGTAVSMPAGSRGLFNTLAGSSCYVPPGQEVARVYTWLAYRAGVASVKQRVVWVVVAGPTRVWLGDPSTTGVSVSLYDSNTRALSTATLTANLTRLQRGAIYYDTFDTNPFTAGRMSQLSCTWRYSSTGRYIYISTSSRPTTYGGECVAVANIDLSRYVSEGRRIYIAVVAWRPGYPLQIRAFYDTVFTDPLTQRIYTVGYWNYPQPGQTGDITDATAYYFDGTNWVQRASVQVAPPGLGFEYDYYHEIASVADFSAKTLEQWNRTRIYATPMGYLFSPSRAGVGFYLIDTGTTVQANFDNLVISVDNPAWEVKVVGLKPGWTARIRDSTGQTVVSGVAGSDGSVVLQLWPTITSYVNAFIVKSGYIDIIDEYGNIVISKQFTDDVVGGDVYRFSWGFAGRVLNVLSNLSASFTSKLVLAGTNCTVSGSAVSLYLYNSSGSASTPIQVSGPSVTSWATSTVSMSPPASWSGSWLAGYWYLSASLPGSASTCYLDVVEPVYLPDSVQVGLRAVLWLKRP</sequence>